<proteinExistence type="predicted"/>
<keyword evidence="1" id="KW-1133">Transmembrane helix</keyword>
<organism evidence="2">
    <name type="scientific">bioreactor metagenome</name>
    <dbReference type="NCBI Taxonomy" id="1076179"/>
    <lineage>
        <taxon>unclassified sequences</taxon>
        <taxon>metagenomes</taxon>
        <taxon>ecological metagenomes</taxon>
    </lineage>
</organism>
<comment type="caution">
    <text evidence="2">The sequence shown here is derived from an EMBL/GenBank/DDBJ whole genome shotgun (WGS) entry which is preliminary data.</text>
</comment>
<sequence>MVTTLWQSSLLPLHWGWENGPLENFQVLMLLVGGATAAWAALRQSDRAVRVFWWMAAVIWLILVGRELAWGAALLPPMGFDDHGPIISSRVLWYRPAVPWICGALVLVAFVRMVRNAAFGRVLVPLLREGAWPWFRLGLLVLCVVLATVAEEHGKAHLPFLEKSALIVSEEMFEVWAYLALWLAQWQVICHTNGWSARSRLY</sequence>
<evidence type="ECO:0000313" key="2">
    <source>
        <dbReference type="EMBL" id="MPN32983.1"/>
    </source>
</evidence>
<gene>
    <name evidence="2" type="ORF">SDC9_180466</name>
</gene>
<protein>
    <submittedName>
        <fullName evidence="2">Uncharacterized protein</fullName>
    </submittedName>
</protein>
<feature type="transmembrane region" description="Helical" evidence="1">
    <location>
        <begin position="51"/>
        <end position="73"/>
    </location>
</feature>
<keyword evidence="1" id="KW-0812">Transmembrane</keyword>
<feature type="transmembrane region" description="Helical" evidence="1">
    <location>
        <begin position="25"/>
        <end position="42"/>
    </location>
</feature>
<keyword evidence="1" id="KW-0472">Membrane</keyword>
<feature type="transmembrane region" description="Helical" evidence="1">
    <location>
        <begin position="93"/>
        <end position="111"/>
    </location>
</feature>
<feature type="transmembrane region" description="Helical" evidence="1">
    <location>
        <begin position="131"/>
        <end position="150"/>
    </location>
</feature>
<accession>A0A645HB14</accession>
<dbReference type="EMBL" id="VSSQ01085270">
    <property type="protein sequence ID" value="MPN32983.1"/>
    <property type="molecule type" value="Genomic_DNA"/>
</dbReference>
<name>A0A645HB14_9ZZZZ</name>
<dbReference type="AlphaFoldDB" id="A0A645HB14"/>
<reference evidence="2" key="1">
    <citation type="submission" date="2019-08" db="EMBL/GenBank/DDBJ databases">
        <authorList>
            <person name="Kucharzyk K."/>
            <person name="Murdoch R.W."/>
            <person name="Higgins S."/>
            <person name="Loffler F."/>
        </authorList>
    </citation>
    <scope>NUCLEOTIDE SEQUENCE</scope>
</reference>
<evidence type="ECO:0000256" key="1">
    <source>
        <dbReference type="SAM" id="Phobius"/>
    </source>
</evidence>